<dbReference type="AlphaFoldDB" id="A0A0E0F2T0"/>
<dbReference type="Gramene" id="OMERI11G03500.1">
    <property type="protein sequence ID" value="OMERI11G03500.1"/>
    <property type="gene ID" value="OMERI11G03500"/>
</dbReference>
<name>A0A0E0F2T0_9ORYZ</name>
<dbReference type="HOGENOM" id="CLU_2268061_0_0_1"/>
<keyword evidence="2" id="KW-1185">Reference proteome</keyword>
<organism evidence="1">
    <name type="scientific">Oryza meridionalis</name>
    <dbReference type="NCBI Taxonomy" id="40149"/>
    <lineage>
        <taxon>Eukaryota</taxon>
        <taxon>Viridiplantae</taxon>
        <taxon>Streptophyta</taxon>
        <taxon>Embryophyta</taxon>
        <taxon>Tracheophyta</taxon>
        <taxon>Spermatophyta</taxon>
        <taxon>Magnoliopsida</taxon>
        <taxon>Liliopsida</taxon>
        <taxon>Poales</taxon>
        <taxon>Poaceae</taxon>
        <taxon>BOP clade</taxon>
        <taxon>Oryzoideae</taxon>
        <taxon>Oryzeae</taxon>
        <taxon>Oryzinae</taxon>
        <taxon>Oryza</taxon>
    </lineage>
</organism>
<accession>A0A0E0F2T0</accession>
<reference evidence="1" key="1">
    <citation type="submission" date="2015-04" db="UniProtKB">
        <authorList>
            <consortium name="EnsemblPlants"/>
        </authorList>
    </citation>
    <scope>IDENTIFICATION</scope>
</reference>
<evidence type="ECO:0000313" key="2">
    <source>
        <dbReference type="Proteomes" id="UP000008021"/>
    </source>
</evidence>
<sequence>MWPLDPFLPLLQASSRSLRRRRAIPLHRRAFLPPLSFRHINCSLAFRYSRRCAIQGSLSFSEEERDTEAMHTLMVSLVTVSLMTLVILHDITFFPEVLAVSVL</sequence>
<reference evidence="1" key="2">
    <citation type="submission" date="2018-05" db="EMBL/GenBank/DDBJ databases">
        <title>OmerRS3 (Oryza meridionalis Reference Sequence Version 3).</title>
        <authorList>
            <person name="Zhang J."/>
            <person name="Kudrna D."/>
            <person name="Lee S."/>
            <person name="Talag J."/>
            <person name="Welchert J."/>
            <person name="Wing R.A."/>
        </authorList>
    </citation>
    <scope>NUCLEOTIDE SEQUENCE [LARGE SCALE GENOMIC DNA]</scope>
    <source>
        <strain evidence="1">cv. OR44</strain>
    </source>
</reference>
<dbReference type="EnsemblPlants" id="OMERI11G03500.1">
    <property type="protein sequence ID" value="OMERI11G03500.1"/>
    <property type="gene ID" value="OMERI11G03500"/>
</dbReference>
<dbReference type="Proteomes" id="UP000008021">
    <property type="component" value="Chromosome 11"/>
</dbReference>
<protein>
    <submittedName>
        <fullName evidence="1">Uncharacterized protein</fullName>
    </submittedName>
</protein>
<proteinExistence type="predicted"/>
<evidence type="ECO:0000313" key="1">
    <source>
        <dbReference type="EnsemblPlants" id="OMERI11G03500.1"/>
    </source>
</evidence>